<evidence type="ECO:0000313" key="14">
    <source>
        <dbReference type="EMBL" id="MBD8043692.1"/>
    </source>
</evidence>
<evidence type="ECO:0000259" key="12">
    <source>
        <dbReference type="PROSITE" id="PS51371"/>
    </source>
</evidence>
<feature type="domain" description="CBS" evidence="12">
    <location>
        <begin position="218"/>
        <end position="278"/>
    </location>
</feature>
<gene>
    <name evidence="14" type="ORF">H9638_07685</name>
</gene>
<dbReference type="InterPro" id="IPR044751">
    <property type="entry name" value="Ion_transp-like_CBS"/>
</dbReference>
<name>A0ABR8YHT2_9MICC</name>
<comment type="subcellular location">
    <subcellularLocation>
        <location evidence="1">Cell membrane</location>
        <topology evidence="1">Multi-pass membrane protein</topology>
    </subcellularLocation>
</comment>
<keyword evidence="6 10" id="KW-1133">Transmembrane helix</keyword>
<evidence type="ECO:0000256" key="9">
    <source>
        <dbReference type="PROSITE-ProRule" id="PRU00703"/>
    </source>
</evidence>
<dbReference type="Pfam" id="PF03471">
    <property type="entry name" value="CorC_HlyC"/>
    <property type="match status" value="1"/>
</dbReference>
<dbReference type="Gene3D" id="3.10.580.10">
    <property type="entry name" value="CBS-domain"/>
    <property type="match status" value="1"/>
</dbReference>
<protein>
    <submittedName>
        <fullName evidence="14">HlyC/CorC family transporter</fullName>
    </submittedName>
</protein>
<feature type="domain" description="CBS" evidence="12">
    <location>
        <begin position="283"/>
        <end position="340"/>
    </location>
</feature>
<dbReference type="InterPro" id="IPR016169">
    <property type="entry name" value="FAD-bd_PCMH_sub2"/>
</dbReference>
<reference evidence="14 15" key="1">
    <citation type="submission" date="2020-08" db="EMBL/GenBank/DDBJ databases">
        <title>A Genomic Blueprint of the Chicken Gut Microbiome.</title>
        <authorList>
            <person name="Gilroy R."/>
            <person name="Ravi A."/>
            <person name="Getino M."/>
            <person name="Pursley I."/>
            <person name="Horton D.L."/>
            <person name="Alikhan N.-F."/>
            <person name="Baker D."/>
            <person name="Gharbi K."/>
            <person name="Hall N."/>
            <person name="Watson M."/>
            <person name="Adriaenssens E.M."/>
            <person name="Foster-Nyarko E."/>
            <person name="Jarju S."/>
            <person name="Secka A."/>
            <person name="Antonio M."/>
            <person name="Oren A."/>
            <person name="Chaudhuri R."/>
            <person name="La Ragione R.M."/>
            <person name="Hildebrand F."/>
            <person name="Pallen M.J."/>
        </authorList>
    </citation>
    <scope>NUCLEOTIDE SEQUENCE [LARGE SCALE GENOMIC DNA]</scope>
    <source>
        <strain evidence="14 15">Sa2BUA2</strain>
    </source>
</reference>
<keyword evidence="3" id="KW-1003">Cell membrane</keyword>
<dbReference type="PROSITE" id="PS51371">
    <property type="entry name" value="CBS"/>
    <property type="match status" value="2"/>
</dbReference>
<dbReference type="Gene3D" id="3.30.465.10">
    <property type="match status" value="1"/>
</dbReference>
<proteinExistence type="inferred from homology"/>
<keyword evidence="8 10" id="KW-0472">Membrane</keyword>
<keyword evidence="15" id="KW-1185">Reference proteome</keyword>
<dbReference type="InterPro" id="IPR036318">
    <property type="entry name" value="FAD-bd_PCMH-like_sf"/>
</dbReference>
<dbReference type="PANTHER" id="PTHR43099:SF5">
    <property type="entry name" value="HLYC_CORC FAMILY TRANSPORTER"/>
    <property type="match status" value="1"/>
</dbReference>
<evidence type="ECO:0000313" key="15">
    <source>
        <dbReference type="Proteomes" id="UP000652763"/>
    </source>
</evidence>
<dbReference type="EMBL" id="JACSQC010000003">
    <property type="protein sequence ID" value="MBD8043692.1"/>
    <property type="molecule type" value="Genomic_DNA"/>
</dbReference>
<feature type="transmembrane region" description="Helical" evidence="11">
    <location>
        <begin position="6"/>
        <end position="30"/>
    </location>
</feature>
<comment type="similarity">
    <text evidence="2">Belongs to the UPF0053 family.</text>
</comment>
<dbReference type="SUPFAM" id="SSF56176">
    <property type="entry name" value="FAD-binding/transporter-associated domain-like"/>
    <property type="match status" value="1"/>
</dbReference>
<evidence type="ECO:0000256" key="6">
    <source>
        <dbReference type="ARBA" id="ARBA00022989"/>
    </source>
</evidence>
<evidence type="ECO:0000259" key="13">
    <source>
        <dbReference type="PROSITE" id="PS51846"/>
    </source>
</evidence>
<keyword evidence="7 9" id="KW-0129">CBS domain</keyword>
<dbReference type="RefSeq" id="WP_191746611.1">
    <property type="nucleotide sequence ID" value="NZ_JACSQC010000003.1"/>
</dbReference>
<organism evidence="14 15">
    <name type="scientific">Arthrobacter pullicola</name>
    <dbReference type="NCBI Taxonomy" id="2762224"/>
    <lineage>
        <taxon>Bacteria</taxon>
        <taxon>Bacillati</taxon>
        <taxon>Actinomycetota</taxon>
        <taxon>Actinomycetes</taxon>
        <taxon>Micrococcales</taxon>
        <taxon>Micrococcaceae</taxon>
        <taxon>Arthrobacter</taxon>
    </lineage>
</organism>
<evidence type="ECO:0000256" key="10">
    <source>
        <dbReference type="PROSITE-ProRule" id="PRU01193"/>
    </source>
</evidence>
<dbReference type="InterPro" id="IPR005170">
    <property type="entry name" value="Transptr-assoc_dom"/>
</dbReference>
<dbReference type="InterPro" id="IPR046342">
    <property type="entry name" value="CBS_dom_sf"/>
</dbReference>
<comment type="caution">
    <text evidence="14">The sequence shown here is derived from an EMBL/GenBank/DDBJ whole genome shotgun (WGS) entry which is preliminary data.</text>
</comment>
<accession>A0ABR8YHT2</accession>
<keyword evidence="5" id="KW-0677">Repeat</keyword>
<dbReference type="PROSITE" id="PS51846">
    <property type="entry name" value="CNNM"/>
    <property type="match status" value="1"/>
</dbReference>
<evidence type="ECO:0000256" key="1">
    <source>
        <dbReference type="ARBA" id="ARBA00004651"/>
    </source>
</evidence>
<dbReference type="Pfam" id="PF00571">
    <property type="entry name" value="CBS"/>
    <property type="match status" value="2"/>
</dbReference>
<evidence type="ECO:0000256" key="7">
    <source>
        <dbReference type="ARBA" id="ARBA00023122"/>
    </source>
</evidence>
<dbReference type="PANTHER" id="PTHR43099">
    <property type="entry name" value="UPF0053 PROTEIN YRKA"/>
    <property type="match status" value="1"/>
</dbReference>
<dbReference type="Proteomes" id="UP000652763">
    <property type="component" value="Unassembled WGS sequence"/>
</dbReference>
<feature type="domain" description="CNNM transmembrane" evidence="13">
    <location>
        <begin position="1"/>
        <end position="203"/>
    </location>
</feature>
<evidence type="ECO:0000256" key="3">
    <source>
        <dbReference type="ARBA" id="ARBA00022475"/>
    </source>
</evidence>
<dbReference type="SMART" id="SM01091">
    <property type="entry name" value="CorC_HlyC"/>
    <property type="match status" value="1"/>
</dbReference>
<dbReference type="Pfam" id="PF01595">
    <property type="entry name" value="CNNM"/>
    <property type="match status" value="1"/>
</dbReference>
<dbReference type="InterPro" id="IPR000644">
    <property type="entry name" value="CBS_dom"/>
</dbReference>
<dbReference type="InterPro" id="IPR002550">
    <property type="entry name" value="CNNM"/>
</dbReference>
<dbReference type="InterPro" id="IPR051676">
    <property type="entry name" value="UPF0053_domain"/>
</dbReference>
<feature type="transmembrane region" description="Helical" evidence="11">
    <location>
        <begin position="59"/>
        <end position="80"/>
    </location>
</feature>
<feature type="transmembrane region" description="Helical" evidence="11">
    <location>
        <begin position="100"/>
        <end position="120"/>
    </location>
</feature>
<evidence type="ECO:0000256" key="11">
    <source>
        <dbReference type="SAM" id="Phobius"/>
    </source>
</evidence>
<sequence>MDGSGLLNVILVLFFVLLGGVFAGAEMALVSLREGQILRIESSGKRGAKTAQLARNPNLFLSAIQIGVTLSGFFSAAYGASALAPALAPVLESWGLNPAAAQSTAFIAMTLVVAYLSLVFSELVPKRLAMQNAEAFTRVLSPPLAGFATLMRPVIRLLSASTNAVVRLLGADPNLKNLPVSQQELLEMVKASPVLADESRSILADVFGAGQRLLQEVMRPRPLVEFLPASLTLAEAGRRVQALPYSRYPVTGESTDDVLGFVHVRDLLGRSPESAADVRVGGIVRPILFLPGTATVLPTLSRMRRENSHIAVVVDEYGGTDGIVTLEDLVEELVGEIYDEYDTGRDPEDRHLMVEGELMVDGGLILQEFARLTGMELPEGQYETVAGYILDRLGRMAVPGDTVSAPGGRLRVLDVEHHRIRAVRVIPAPPASDRSTGRRTKE</sequence>
<keyword evidence="4 10" id="KW-0812">Transmembrane</keyword>
<evidence type="ECO:0000256" key="2">
    <source>
        <dbReference type="ARBA" id="ARBA00006337"/>
    </source>
</evidence>
<evidence type="ECO:0000256" key="4">
    <source>
        <dbReference type="ARBA" id="ARBA00022692"/>
    </source>
</evidence>
<dbReference type="SUPFAM" id="SSF54631">
    <property type="entry name" value="CBS-domain pair"/>
    <property type="match status" value="1"/>
</dbReference>
<evidence type="ECO:0000256" key="5">
    <source>
        <dbReference type="ARBA" id="ARBA00022737"/>
    </source>
</evidence>
<evidence type="ECO:0000256" key="8">
    <source>
        <dbReference type="ARBA" id="ARBA00023136"/>
    </source>
</evidence>
<dbReference type="CDD" id="cd04590">
    <property type="entry name" value="CBS_pair_CorC_HlyC_assoc"/>
    <property type="match status" value="1"/>
</dbReference>